<dbReference type="KEGG" id="mmar:MODMU_2437"/>
<accession>I4EWV3</accession>
<gene>
    <name evidence="2" type="ordered locus">MODMU_2437</name>
</gene>
<dbReference type="Pfam" id="PF05368">
    <property type="entry name" value="NmrA"/>
    <property type="match status" value="1"/>
</dbReference>
<dbReference type="SUPFAM" id="SSF51735">
    <property type="entry name" value="NAD(P)-binding Rossmann-fold domains"/>
    <property type="match status" value="1"/>
</dbReference>
<dbReference type="Proteomes" id="UP000006461">
    <property type="component" value="Chromosome"/>
</dbReference>
<dbReference type="InterPro" id="IPR051604">
    <property type="entry name" value="Ergot_Alk_Oxidoreductase"/>
</dbReference>
<evidence type="ECO:0000313" key="3">
    <source>
        <dbReference type="Proteomes" id="UP000006461"/>
    </source>
</evidence>
<dbReference type="Gene3D" id="3.90.25.10">
    <property type="entry name" value="UDP-galactose 4-epimerase, domain 1"/>
    <property type="match status" value="1"/>
</dbReference>
<reference evidence="2 3" key="1">
    <citation type="journal article" date="2012" name="J. Bacteriol.">
        <title>Genome Sequence of Radiation-Resistant Modestobacter marinus Strain BC501, a Representative Actinobacterium That Thrives on Calcareous Stone Surfaces.</title>
        <authorList>
            <person name="Normand P."/>
            <person name="Gury J."/>
            <person name="Pujic P."/>
            <person name="Chouaia B."/>
            <person name="Crotti E."/>
            <person name="Brusetti L."/>
            <person name="Daffonchio D."/>
            <person name="Vacherie B."/>
            <person name="Barbe V."/>
            <person name="Medigue C."/>
            <person name="Calteau A."/>
            <person name="Ghodhbane-Gtari F."/>
            <person name="Essoussi I."/>
            <person name="Nouioui I."/>
            <person name="Abbassi-Ghozzi I."/>
            <person name="Gtari M."/>
        </authorList>
    </citation>
    <scope>NUCLEOTIDE SEQUENCE [LARGE SCALE GENOMIC DNA]</scope>
    <source>
        <strain evidence="3">BC 501</strain>
    </source>
</reference>
<dbReference type="OrthoDB" id="3510772at2"/>
<dbReference type="EMBL" id="FO203431">
    <property type="protein sequence ID" value="CCH87866.1"/>
    <property type="molecule type" value="Genomic_DNA"/>
</dbReference>
<dbReference type="AlphaFoldDB" id="I4EWV3"/>
<evidence type="ECO:0000259" key="1">
    <source>
        <dbReference type="Pfam" id="PF05368"/>
    </source>
</evidence>
<proteinExistence type="predicted"/>
<feature type="domain" description="NmrA-like" evidence="1">
    <location>
        <begin position="114"/>
        <end position="247"/>
    </location>
</feature>
<dbReference type="Gene3D" id="3.40.50.720">
    <property type="entry name" value="NAD(P)-binding Rossmann-like Domain"/>
    <property type="match status" value="1"/>
</dbReference>
<dbReference type="InterPro" id="IPR008030">
    <property type="entry name" value="NmrA-like"/>
</dbReference>
<keyword evidence="3" id="KW-1185">Reference proteome</keyword>
<dbReference type="InterPro" id="IPR036291">
    <property type="entry name" value="NAD(P)-bd_dom_sf"/>
</dbReference>
<dbReference type="eggNOG" id="COG0702">
    <property type="taxonomic scope" value="Bacteria"/>
</dbReference>
<evidence type="ECO:0000313" key="2">
    <source>
        <dbReference type="EMBL" id="CCH87866.1"/>
    </source>
</evidence>
<sequence>MTRVLVTGVRAKTGRPLAELLVARSGVEVLGGSSDPATVSTDGVRPTAFSWDDTSGWPAATEGVDAVYVVRPDRPDAPELIGALLDGLPERTHVVLLSEQATDALAPDDWAVRAEQAVRRSGRSWTMVRPSWFMQVFTDPRYYLDQVAGRGELPFSSGGASVAWIDARDIAAVAEHALLDPGQAGQVHELSGPAALSLPRTAELLSAATGHPVAHREVPIEDVLAGSDGFARALTELTFRRVHAGSFAVVTDTVERVTGRPPRTLEAFLAPDRPTLQARRLTRARAGGAISRPAACCGCSRPRMG</sequence>
<dbReference type="STRING" id="477641.MODMU_2437"/>
<dbReference type="PANTHER" id="PTHR43162:SF1">
    <property type="entry name" value="PRESTALK A DIFFERENTIATION PROTEIN A"/>
    <property type="match status" value="1"/>
</dbReference>
<dbReference type="OMA" id="SECATHT"/>
<protein>
    <submittedName>
        <fullName evidence="2">Nucleoside-diphosphate sugar epimerase</fullName>
    </submittedName>
</protein>
<dbReference type="HOGENOM" id="CLU_007383_10_6_11"/>
<name>I4EWV3_MODI5</name>
<dbReference type="PANTHER" id="PTHR43162">
    <property type="match status" value="1"/>
</dbReference>
<organism evidence="2 3">
    <name type="scientific">Modestobacter italicus (strain DSM 44449 / CECT 9708 / BC 501)</name>
    <dbReference type="NCBI Taxonomy" id="2732864"/>
    <lineage>
        <taxon>Bacteria</taxon>
        <taxon>Bacillati</taxon>
        <taxon>Actinomycetota</taxon>
        <taxon>Actinomycetes</taxon>
        <taxon>Geodermatophilales</taxon>
        <taxon>Geodermatophilaceae</taxon>
        <taxon>Modestobacter</taxon>
    </lineage>
</organism>